<dbReference type="Proteomes" id="UP000236291">
    <property type="component" value="Unassembled WGS sequence"/>
</dbReference>
<dbReference type="AlphaFoldDB" id="A0A2K3KXU8"/>
<dbReference type="EMBL" id="ASHM01022888">
    <property type="protein sequence ID" value="PNX71103.1"/>
    <property type="molecule type" value="Genomic_DNA"/>
</dbReference>
<evidence type="ECO:0008006" key="3">
    <source>
        <dbReference type="Google" id="ProtNLM"/>
    </source>
</evidence>
<dbReference type="SUPFAM" id="SSF56672">
    <property type="entry name" value="DNA/RNA polymerases"/>
    <property type="match status" value="1"/>
</dbReference>
<protein>
    <recommendedName>
        <fullName evidence="3">Gag-pol polyprotein</fullName>
    </recommendedName>
</protein>
<feature type="non-terminal residue" evidence="1">
    <location>
        <position position="114"/>
    </location>
</feature>
<gene>
    <name evidence="1" type="ORF">L195_g026974</name>
</gene>
<dbReference type="PANTHER" id="PTHR37984">
    <property type="entry name" value="PROTEIN CBG26694"/>
    <property type="match status" value="1"/>
</dbReference>
<dbReference type="PANTHER" id="PTHR37984:SF9">
    <property type="entry name" value="INTEGRASE CATALYTIC DOMAIN-CONTAINING PROTEIN"/>
    <property type="match status" value="1"/>
</dbReference>
<evidence type="ECO:0000313" key="1">
    <source>
        <dbReference type="EMBL" id="PNX71103.1"/>
    </source>
</evidence>
<comment type="caution">
    <text evidence="1">The sequence shown here is derived from an EMBL/GenBank/DDBJ whole genome shotgun (WGS) entry which is preliminary data.</text>
</comment>
<sequence length="114" mass="12903">MVVKTMEEGEHDQDLADILNSVRKYNMRLNPAKCSFGVQVGKFLGFMLTNRGIEANPEKCQAIIDMRSPSSVKEVQQLTGKIVVLSRFLSCAGEKAFHFFTSLKKSERFSWTPQ</sequence>
<dbReference type="InterPro" id="IPR050951">
    <property type="entry name" value="Retrovirus_Pol_polyprotein"/>
</dbReference>
<evidence type="ECO:0000313" key="2">
    <source>
        <dbReference type="Proteomes" id="UP000236291"/>
    </source>
</evidence>
<accession>A0A2K3KXU8</accession>
<dbReference type="STRING" id="57577.A0A2K3KXU8"/>
<name>A0A2K3KXU8_TRIPR</name>
<organism evidence="1 2">
    <name type="scientific">Trifolium pratense</name>
    <name type="common">Red clover</name>
    <dbReference type="NCBI Taxonomy" id="57577"/>
    <lineage>
        <taxon>Eukaryota</taxon>
        <taxon>Viridiplantae</taxon>
        <taxon>Streptophyta</taxon>
        <taxon>Embryophyta</taxon>
        <taxon>Tracheophyta</taxon>
        <taxon>Spermatophyta</taxon>
        <taxon>Magnoliopsida</taxon>
        <taxon>eudicotyledons</taxon>
        <taxon>Gunneridae</taxon>
        <taxon>Pentapetalae</taxon>
        <taxon>rosids</taxon>
        <taxon>fabids</taxon>
        <taxon>Fabales</taxon>
        <taxon>Fabaceae</taxon>
        <taxon>Papilionoideae</taxon>
        <taxon>50 kb inversion clade</taxon>
        <taxon>NPAAA clade</taxon>
        <taxon>Hologalegina</taxon>
        <taxon>IRL clade</taxon>
        <taxon>Trifolieae</taxon>
        <taxon>Trifolium</taxon>
    </lineage>
</organism>
<dbReference type="InterPro" id="IPR043502">
    <property type="entry name" value="DNA/RNA_pol_sf"/>
</dbReference>
<reference evidence="1 2" key="2">
    <citation type="journal article" date="2017" name="Front. Plant Sci.">
        <title>Gene Classification and Mining of Molecular Markers Useful in Red Clover (Trifolium pratense) Breeding.</title>
        <authorList>
            <person name="Istvanek J."/>
            <person name="Dluhosova J."/>
            <person name="Dluhos P."/>
            <person name="Patkova L."/>
            <person name="Nedelnik J."/>
            <person name="Repkova J."/>
        </authorList>
    </citation>
    <scope>NUCLEOTIDE SEQUENCE [LARGE SCALE GENOMIC DNA]</scope>
    <source>
        <strain evidence="2">cv. Tatra</strain>
        <tissue evidence="1">Young leaves</tissue>
    </source>
</reference>
<dbReference type="InterPro" id="IPR043128">
    <property type="entry name" value="Rev_trsase/Diguanyl_cyclase"/>
</dbReference>
<proteinExistence type="predicted"/>
<dbReference type="Gene3D" id="3.30.70.270">
    <property type="match status" value="2"/>
</dbReference>
<reference evidence="1 2" key="1">
    <citation type="journal article" date="2014" name="Am. J. Bot.">
        <title>Genome assembly and annotation for red clover (Trifolium pratense; Fabaceae).</title>
        <authorList>
            <person name="Istvanek J."/>
            <person name="Jaros M."/>
            <person name="Krenek A."/>
            <person name="Repkova J."/>
        </authorList>
    </citation>
    <scope>NUCLEOTIDE SEQUENCE [LARGE SCALE GENOMIC DNA]</scope>
    <source>
        <strain evidence="2">cv. Tatra</strain>
        <tissue evidence="1">Young leaves</tissue>
    </source>
</reference>